<dbReference type="InterPro" id="IPR036242">
    <property type="entry name" value="Agglutinin_dom_sf"/>
</dbReference>
<dbReference type="SUPFAM" id="SSF50382">
    <property type="entry name" value="Agglutinin"/>
    <property type="match status" value="2"/>
</dbReference>
<sequence>MSYLPSRLVLSIRDSDQELRYLSFTGPDRRLRFDPEVGIHDDNVVFIFDRTPNGLVHIRSRFDNNYWVRASRNEPWLVASPREKEEDMSKDECTLFRTIFKKFNMSVNFVHAQSGLSVVMRPSTDAHAYNLCVESGPPTDFTFIGQEDLRSSKLPRYAMFRGSNNRYLTARSTPQYTGLYFESENTTDRSVGFEIEYTRTGNIRVKSMRFDGLWSGVQFDGKWPILVLPKPNPNDLNTFKVLRVSGTPSFNIFLRCLSTNMLCVYADRTGVFELAENPVPIGYLRFIEPMYAVGTRKVNIESFRHQLGSRGYVVRRNVTLSNPTNVEREHLFIDPNVHMSIQTTFENSIRTQINRFRAEFNGRIPFITTSGELEFPDEITTVLSNWNLINSSSVRMKIEETLILPPNTQVDVRIEMKTIAYEIPFSYHQDDVLPFGGSVTQYLHDAVLRIYREVDAQLKTFHTPIDPILQSAKDTSSLGVELVPGSGIFVQELECPRKQDEVDEEYDAETDIGPDGLDQEADALVGIAADASDEVIQEV</sequence>
<dbReference type="Proteomes" id="UP001443914">
    <property type="component" value="Unassembled WGS sequence"/>
</dbReference>
<evidence type="ECO:0000313" key="3">
    <source>
        <dbReference type="Proteomes" id="UP001443914"/>
    </source>
</evidence>
<reference evidence="2" key="1">
    <citation type="submission" date="2024-03" db="EMBL/GenBank/DDBJ databases">
        <title>WGS assembly of Saponaria officinalis var. Norfolk2.</title>
        <authorList>
            <person name="Jenkins J."/>
            <person name="Shu S."/>
            <person name="Grimwood J."/>
            <person name="Barry K."/>
            <person name="Goodstein D."/>
            <person name="Schmutz J."/>
            <person name="Leebens-Mack J."/>
            <person name="Osbourn A."/>
        </authorList>
    </citation>
    <scope>NUCLEOTIDE SEQUENCE [LARGE SCALE GENOMIC DNA]</scope>
    <source>
        <strain evidence="2">JIC</strain>
    </source>
</reference>
<dbReference type="Pfam" id="PF07468">
    <property type="entry name" value="Agglutinin"/>
    <property type="match status" value="1"/>
</dbReference>
<name>A0AAW1GQ66_SAPOF</name>
<proteinExistence type="predicted"/>
<dbReference type="Gene3D" id="2.80.10.50">
    <property type="match status" value="2"/>
</dbReference>
<comment type="caution">
    <text evidence="2">The sequence shown here is derived from an EMBL/GenBank/DDBJ whole genome shotgun (WGS) entry which is preliminary data.</text>
</comment>
<feature type="domain" description="Agglutinin" evidence="1">
    <location>
        <begin position="39"/>
        <end position="113"/>
    </location>
</feature>
<dbReference type="PANTHER" id="PTHR39244">
    <property type="entry name" value="NATTERIN-4"/>
    <property type="match status" value="1"/>
</dbReference>
<accession>A0AAW1GQ66</accession>
<dbReference type="InterPro" id="IPR053237">
    <property type="entry name" value="Natterin_C"/>
</dbReference>
<dbReference type="Gene3D" id="2.170.15.10">
    <property type="entry name" value="Proaerolysin, chain A, domain 3"/>
    <property type="match status" value="1"/>
</dbReference>
<dbReference type="InterPro" id="IPR008998">
    <property type="entry name" value="Agglutinin"/>
</dbReference>
<protein>
    <recommendedName>
        <fullName evidence="1">Agglutinin domain-containing protein</fullName>
    </recommendedName>
</protein>
<keyword evidence="3" id="KW-1185">Reference proteome</keyword>
<dbReference type="PANTHER" id="PTHR39244:SF5">
    <property type="entry name" value="NATTERIN-3-LIKE"/>
    <property type="match status" value="1"/>
</dbReference>
<evidence type="ECO:0000313" key="2">
    <source>
        <dbReference type="EMBL" id="KAK9666902.1"/>
    </source>
</evidence>
<dbReference type="EMBL" id="JBDFQZ010000014">
    <property type="protein sequence ID" value="KAK9666902.1"/>
    <property type="molecule type" value="Genomic_DNA"/>
</dbReference>
<gene>
    <name evidence="2" type="ORF">RND81_14G219700</name>
</gene>
<organism evidence="2 3">
    <name type="scientific">Saponaria officinalis</name>
    <name type="common">Common soapwort</name>
    <name type="synonym">Lychnis saponaria</name>
    <dbReference type="NCBI Taxonomy" id="3572"/>
    <lineage>
        <taxon>Eukaryota</taxon>
        <taxon>Viridiplantae</taxon>
        <taxon>Streptophyta</taxon>
        <taxon>Embryophyta</taxon>
        <taxon>Tracheophyta</taxon>
        <taxon>Spermatophyta</taxon>
        <taxon>Magnoliopsida</taxon>
        <taxon>eudicotyledons</taxon>
        <taxon>Gunneridae</taxon>
        <taxon>Pentapetalae</taxon>
        <taxon>Caryophyllales</taxon>
        <taxon>Caryophyllaceae</taxon>
        <taxon>Caryophylleae</taxon>
        <taxon>Saponaria</taxon>
    </lineage>
</organism>
<evidence type="ECO:0000259" key="1">
    <source>
        <dbReference type="Pfam" id="PF07468"/>
    </source>
</evidence>
<dbReference type="AlphaFoldDB" id="A0AAW1GQ66"/>